<dbReference type="SUPFAM" id="SSF52540">
    <property type="entry name" value="P-loop containing nucleoside triphosphate hydrolases"/>
    <property type="match status" value="1"/>
</dbReference>
<dbReference type="GO" id="GO:0003677">
    <property type="term" value="F:DNA binding"/>
    <property type="evidence" value="ECO:0007669"/>
    <property type="project" value="UniProtKB-KW"/>
</dbReference>
<dbReference type="Gene3D" id="3.40.50.300">
    <property type="entry name" value="P-loop containing nucleotide triphosphate hydrolases"/>
    <property type="match status" value="1"/>
</dbReference>
<dbReference type="PANTHER" id="PTHR11361:SF20">
    <property type="entry name" value="MUTS PROTEIN HOMOLOG 5"/>
    <property type="match status" value="1"/>
</dbReference>
<comment type="similarity">
    <text evidence="1">Belongs to the DNA mismatch repair MutS family.</text>
</comment>
<evidence type="ECO:0000259" key="5">
    <source>
        <dbReference type="SMART" id="SM00533"/>
    </source>
</evidence>
<dbReference type="InterPro" id="IPR000432">
    <property type="entry name" value="DNA_mismatch_repair_MutS_C"/>
</dbReference>
<dbReference type="Pfam" id="PF05192">
    <property type="entry name" value="MutS_III"/>
    <property type="match status" value="1"/>
</dbReference>
<reference evidence="6 7" key="1">
    <citation type="submission" date="2024-10" db="EMBL/GenBank/DDBJ databases">
        <authorList>
            <person name="Kim D."/>
        </authorList>
    </citation>
    <scope>NUCLEOTIDE SEQUENCE [LARGE SCALE GENOMIC DNA]</scope>
    <source>
        <strain evidence="6">BH-2024</strain>
    </source>
</reference>
<evidence type="ECO:0000256" key="4">
    <source>
        <dbReference type="ARBA" id="ARBA00023125"/>
    </source>
</evidence>
<proteinExistence type="inferred from homology"/>
<organism evidence="6 7">
    <name type="scientific">Heterodera trifolii</name>
    <dbReference type="NCBI Taxonomy" id="157864"/>
    <lineage>
        <taxon>Eukaryota</taxon>
        <taxon>Metazoa</taxon>
        <taxon>Ecdysozoa</taxon>
        <taxon>Nematoda</taxon>
        <taxon>Chromadorea</taxon>
        <taxon>Rhabditida</taxon>
        <taxon>Tylenchina</taxon>
        <taxon>Tylenchomorpha</taxon>
        <taxon>Tylenchoidea</taxon>
        <taxon>Heteroderidae</taxon>
        <taxon>Heteroderinae</taxon>
        <taxon>Heterodera</taxon>
    </lineage>
</organism>
<dbReference type="Pfam" id="PF05190">
    <property type="entry name" value="MutS_IV"/>
    <property type="match status" value="1"/>
</dbReference>
<dbReference type="SUPFAM" id="SSF48334">
    <property type="entry name" value="DNA repair protein MutS, domain III"/>
    <property type="match status" value="1"/>
</dbReference>
<evidence type="ECO:0000313" key="6">
    <source>
        <dbReference type="EMBL" id="KAL3108512.1"/>
    </source>
</evidence>
<keyword evidence="4" id="KW-0238">DNA-binding</keyword>
<dbReference type="InterPro" id="IPR007696">
    <property type="entry name" value="DNA_mismatch_repair_MutS_core"/>
</dbReference>
<sequence length="697" mass="77958">MGRRELICAFSYSAKRLGAAIYDGEEKEVKMIGDLAEDADFIILARILREFKPTHVLANKSQDEAFQMQLRAECNYYSMCSDSPAFPLGGTQKGFSDSVVDDSMELGTYANEQTTTAPTNDGRGTMSSVGFEDEEGGVEGANPSDAFWHPSLNFLPNVAFGGIFHHLIYSNNTTILCSFGFGLARKRIEQIFGGSDHEKRAIAFRFDFSSSNMIRSLGALFRFLEQQKGVSSSSANSAAVVTSDLRSFIATIGSYILEDCVEVDSVTLRALEIFYSDYNPKSIRQKFVWGNHRREGMSIFKLCNLCRSVPGKQMLRMWFERPSKDRPMLMVRHEAIAYLYQDCNLEVTAHLRTLLKDVTSIRGILKRMRRGNVPISDWKSFFTTLCTLVKIGTYFDEREINMAIVKEKLHFLRDPLKQLTAILIGVIDFTESISENRLVICRGVDPELDKKKQLYEKLPEDLTSVALLEAEDISIESCSVAYVPIIGYLLMVAESTQIPTDTKALVEIIFSSEGMSYYKTNRMRLLDENIGDIKMQIVDAETNIVLNLQKRILDSKEAVLNAVELAATLDCLISLSVVARKYNWTRPKFVEESIVAIEQARHPIAEHICKDGKYVPNPVHSSTEVGKVKVLSGPNASGKSIYLKMVGSIVYLACCGSFVPAQRATIGPISRILSRLYTIDSVLDGMSSFANDLKQVL</sequence>
<evidence type="ECO:0000313" key="7">
    <source>
        <dbReference type="Proteomes" id="UP001620626"/>
    </source>
</evidence>
<dbReference type="Pfam" id="PF00488">
    <property type="entry name" value="MutS_V"/>
    <property type="match status" value="1"/>
</dbReference>
<feature type="domain" description="DNA mismatch repair protein MutS core" evidence="5">
    <location>
        <begin position="294"/>
        <end position="608"/>
    </location>
</feature>
<name>A0ABD2KZW8_9BILA</name>
<accession>A0ABD2KZW8</accession>
<keyword evidence="7" id="KW-1185">Reference proteome</keyword>
<evidence type="ECO:0000256" key="2">
    <source>
        <dbReference type="ARBA" id="ARBA00022741"/>
    </source>
</evidence>
<keyword evidence="2" id="KW-0547">Nucleotide-binding</keyword>
<dbReference type="GO" id="GO:0005524">
    <property type="term" value="F:ATP binding"/>
    <property type="evidence" value="ECO:0007669"/>
    <property type="project" value="UniProtKB-KW"/>
</dbReference>
<keyword evidence="3" id="KW-0067">ATP-binding</keyword>
<dbReference type="Gene3D" id="1.10.1420.10">
    <property type="match status" value="2"/>
</dbReference>
<dbReference type="SMART" id="SM00533">
    <property type="entry name" value="MUTSd"/>
    <property type="match status" value="1"/>
</dbReference>
<gene>
    <name evidence="6" type="ORF">niasHT_015434</name>
</gene>
<dbReference type="Proteomes" id="UP001620626">
    <property type="component" value="Unassembled WGS sequence"/>
</dbReference>
<dbReference type="InterPro" id="IPR027417">
    <property type="entry name" value="P-loop_NTPase"/>
</dbReference>
<dbReference type="InterPro" id="IPR007861">
    <property type="entry name" value="DNA_mismatch_repair_MutS_clamp"/>
</dbReference>
<dbReference type="AlphaFoldDB" id="A0ABD2KZW8"/>
<dbReference type="EMBL" id="JBICBT010000590">
    <property type="protein sequence ID" value="KAL3108512.1"/>
    <property type="molecule type" value="Genomic_DNA"/>
</dbReference>
<dbReference type="InterPro" id="IPR036187">
    <property type="entry name" value="DNA_mismatch_repair_MutS_sf"/>
</dbReference>
<evidence type="ECO:0000256" key="1">
    <source>
        <dbReference type="ARBA" id="ARBA00006271"/>
    </source>
</evidence>
<protein>
    <recommendedName>
        <fullName evidence="5">DNA mismatch repair protein MutS core domain-containing protein</fullName>
    </recommendedName>
</protein>
<comment type="caution">
    <text evidence="6">The sequence shown here is derived from an EMBL/GenBank/DDBJ whole genome shotgun (WGS) entry which is preliminary data.</text>
</comment>
<evidence type="ECO:0000256" key="3">
    <source>
        <dbReference type="ARBA" id="ARBA00022840"/>
    </source>
</evidence>
<dbReference type="PANTHER" id="PTHR11361">
    <property type="entry name" value="DNA MISMATCH REPAIR PROTEIN MUTS FAMILY MEMBER"/>
    <property type="match status" value="1"/>
</dbReference>
<dbReference type="GO" id="GO:0007127">
    <property type="term" value="P:meiosis I"/>
    <property type="evidence" value="ECO:0007669"/>
    <property type="project" value="UniProtKB-ARBA"/>
</dbReference>
<dbReference type="InterPro" id="IPR045076">
    <property type="entry name" value="MutS"/>
</dbReference>